<evidence type="ECO:0000313" key="5">
    <source>
        <dbReference type="Proteomes" id="UP000282876"/>
    </source>
</evidence>
<dbReference type="InterPro" id="IPR000509">
    <property type="entry name" value="Ribosomal_eL36"/>
</dbReference>
<keyword evidence="2" id="KW-0689">Ribosomal protein</keyword>
<dbReference type="OrthoDB" id="9616667at2759"/>
<dbReference type="GO" id="GO:0003735">
    <property type="term" value="F:structural constituent of ribosome"/>
    <property type="evidence" value="ECO:0007669"/>
    <property type="project" value="InterPro"/>
</dbReference>
<organism evidence="4 5">
    <name type="scientific">Tubulinosema ratisbonensis</name>
    <dbReference type="NCBI Taxonomy" id="291195"/>
    <lineage>
        <taxon>Eukaryota</taxon>
        <taxon>Fungi</taxon>
        <taxon>Fungi incertae sedis</taxon>
        <taxon>Microsporidia</taxon>
        <taxon>Tubulinosematoidea</taxon>
        <taxon>Tubulinosematidae</taxon>
        <taxon>Tubulinosema</taxon>
    </lineage>
</organism>
<dbReference type="AlphaFoldDB" id="A0A437ANS3"/>
<comment type="caution">
    <text evidence="4">The sequence shown here is derived from an EMBL/GenBank/DDBJ whole genome shotgun (WGS) entry which is preliminary data.</text>
</comment>
<keyword evidence="5" id="KW-1185">Reference proteome</keyword>
<proteinExistence type="inferred from homology"/>
<gene>
    <name evidence="4" type="ORF">TUBRATIS_006100</name>
</gene>
<keyword evidence="3" id="KW-0687">Ribonucleoprotein</keyword>
<dbReference type="GO" id="GO:0006412">
    <property type="term" value="P:translation"/>
    <property type="evidence" value="ECO:0007669"/>
    <property type="project" value="InterPro"/>
</dbReference>
<dbReference type="Proteomes" id="UP000282876">
    <property type="component" value="Unassembled WGS sequence"/>
</dbReference>
<dbReference type="GO" id="GO:1990904">
    <property type="term" value="C:ribonucleoprotein complex"/>
    <property type="evidence" value="ECO:0007669"/>
    <property type="project" value="UniProtKB-KW"/>
</dbReference>
<dbReference type="Pfam" id="PF01158">
    <property type="entry name" value="Ribosomal_L36e"/>
    <property type="match status" value="1"/>
</dbReference>
<sequence>MLRKKLNKLRVKYPVTPLTDIELVPRRGKKTHKLTEDMLNARAVANEICGLAPYEKKGVDLIKRDQERKCKRFLKKRLGSMKRSKAKFAQLSELARQ</sequence>
<protein>
    <submittedName>
        <fullName evidence="4">LSU ribosomal L36E</fullName>
    </submittedName>
</protein>
<dbReference type="STRING" id="291195.A0A437ANS3"/>
<name>A0A437ANS3_9MICR</name>
<dbReference type="EMBL" id="RCSS01000131">
    <property type="protein sequence ID" value="RVD92871.1"/>
    <property type="molecule type" value="Genomic_DNA"/>
</dbReference>
<accession>A0A437ANS3</accession>
<dbReference type="Gene3D" id="1.10.10.1760">
    <property type="entry name" value="60S ribosomal protein L36"/>
    <property type="match status" value="1"/>
</dbReference>
<evidence type="ECO:0000256" key="3">
    <source>
        <dbReference type="ARBA" id="ARBA00023274"/>
    </source>
</evidence>
<evidence type="ECO:0000313" key="4">
    <source>
        <dbReference type="EMBL" id="RVD92871.1"/>
    </source>
</evidence>
<reference evidence="4 5" key="1">
    <citation type="submission" date="2018-10" db="EMBL/GenBank/DDBJ databases">
        <title>Draft genome sequence of the microsporidian Tubulinosema ratisbonensis.</title>
        <authorList>
            <person name="Polonais V."/>
            <person name="Peyretaillade E."/>
            <person name="Niehus S."/>
            <person name="Wawrzyniak I."/>
            <person name="Franchet A."/>
            <person name="Gaspin C."/>
            <person name="Reichstadt M."/>
            <person name="Belser C."/>
            <person name="Labadie K."/>
            <person name="Delbac F."/>
            <person name="Ferrandon D."/>
        </authorList>
    </citation>
    <scope>NUCLEOTIDE SEQUENCE [LARGE SCALE GENOMIC DNA]</scope>
    <source>
        <strain evidence="4 5">Franzen</strain>
    </source>
</reference>
<dbReference type="InterPro" id="IPR038097">
    <property type="entry name" value="Ribosomal_eL36_sf"/>
</dbReference>
<evidence type="ECO:0000256" key="1">
    <source>
        <dbReference type="ARBA" id="ARBA00006509"/>
    </source>
</evidence>
<dbReference type="VEuPathDB" id="MicrosporidiaDB:TUBRATIS_006100"/>
<comment type="similarity">
    <text evidence="1">Belongs to the eukaryotic ribosomal protein eL36 family.</text>
</comment>
<dbReference type="GO" id="GO:0005840">
    <property type="term" value="C:ribosome"/>
    <property type="evidence" value="ECO:0007669"/>
    <property type="project" value="UniProtKB-KW"/>
</dbReference>
<evidence type="ECO:0000256" key="2">
    <source>
        <dbReference type="ARBA" id="ARBA00022980"/>
    </source>
</evidence>